<dbReference type="RefSeq" id="WP_311690375.1">
    <property type="nucleotide sequence ID" value="NZ_JAVRHL010000002.1"/>
</dbReference>
<keyword evidence="1" id="KW-1133">Transmembrane helix</keyword>
<protein>
    <submittedName>
        <fullName evidence="2">DUF2244 domain-containing protein</fullName>
    </submittedName>
</protein>
<accession>A0ABU3DFX6</accession>
<proteinExistence type="predicted"/>
<organism evidence="2 3">
    <name type="scientific">Tropicimonas omnivorans</name>
    <dbReference type="NCBI Taxonomy" id="3075590"/>
    <lineage>
        <taxon>Bacteria</taxon>
        <taxon>Pseudomonadati</taxon>
        <taxon>Pseudomonadota</taxon>
        <taxon>Alphaproteobacteria</taxon>
        <taxon>Rhodobacterales</taxon>
        <taxon>Roseobacteraceae</taxon>
        <taxon>Tropicimonas</taxon>
    </lineage>
</organism>
<dbReference type="Proteomes" id="UP001265259">
    <property type="component" value="Unassembled WGS sequence"/>
</dbReference>
<dbReference type="Pfam" id="PF10003">
    <property type="entry name" value="DUF2244"/>
    <property type="match status" value="1"/>
</dbReference>
<keyword evidence="1" id="KW-0472">Membrane</keyword>
<evidence type="ECO:0000256" key="1">
    <source>
        <dbReference type="SAM" id="Phobius"/>
    </source>
</evidence>
<keyword evidence="3" id="KW-1185">Reference proteome</keyword>
<keyword evidence="1" id="KW-0812">Transmembrane</keyword>
<sequence>MPYEWIETGPGPARLHLWPYRSLPRTGFVIFIGATATLLLLPLLAVLGTPVLWGLLPFIVAAIWLLYYFLQRSYRDGELLEELTLSEDRVDLVRTERRGTRQEWSAHPYWVEARLHEKKGPVPNYVTLSGGGREVEIGAFLSADERLSLYGDLSRRLPVRN</sequence>
<reference evidence="2 3" key="1">
    <citation type="submission" date="2023-09" db="EMBL/GenBank/DDBJ databases">
        <authorList>
            <person name="Rey-Velasco X."/>
        </authorList>
    </citation>
    <scope>NUCLEOTIDE SEQUENCE [LARGE SCALE GENOMIC DNA]</scope>
    <source>
        <strain evidence="2 3">F158</strain>
    </source>
</reference>
<gene>
    <name evidence="2" type="ORF">RM543_08035</name>
</gene>
<dbReference type="InterPro" id="IPR019253">
    <property type="entry name" value="DUF2244_TM"/>
</dbReference>
<evidence type="ECO:0000313" key="2">
    <source>
        <dbReference type="EMBL" id="MDT0682631.1"/>
    </source>
</evidence>
<evidence type="ECO:0000313" key="3">
    <source>
        <dbReference type="Proteomes" id="UP001265259"/>
    </source>
</evidence>
<dbReference type="EMBL" id="JAVRHL010000002">
    <property type="protein sequence ID" value="MDT0682631.1"/>
    <property type="molecule type" value="Genomic_DNA"/>
</dbReference>
<comment type="caution">
    <text evidence="2">The sequence shown here is derived from an EMBL/GenBank/DDBJ whole genome shotgun (WGS) entry which is preliminary data.</text>
</comment>
<feature type="transmembrane region" description="Helical" evidence="1">
    <location>
        <begin position="51"/>
        <end position="70"/>
    </location>
</feature>
<name>A0ABU3DFX6_9RHOB</name>
<feature type="transmembrane region" description="Helical" evidence="1">
    <location>
        <begin position="26"/>
        <end position="45"/>
    </location>
</feature>